<reference evidence="1 2" key="1">
    <citation type="submission" date="2024-03" db="EMBL/GenBank/DDBJ databases">
        <title>Human intestinal bacterial collection.</title>
        <authorList>
            <person name="Pauvert C."/>
            <person name="Hitch T.C.A."/>
            <person name="Clavel T."/>
        </authorList>
    </citation>
    <scope>NUCLEOTIDE SEQUENCE [LARGE SCALE GENOMIC DNA]</scope>
    <source>
        <strain evidence="1 2">CLA-JM-H11</strain>
    </source>
</reference>
<name>A0ABV1GJI1_9FIRM</name>
<organism evidence="1 2">
    <name type="scientific">Ruthenibacterium intestinale</name>
    <dbReference type="NCBI Taxonomy" id="3133163"/>
    <lineage>
        <taxon>Bacteria</taxon>
        <taxon>Bacillati</taxon>
        <taxon>Bacillota</taxon>
        <taxon>Clostridia</taxon>
        <taxon>Eubacteriales</taxon>
        <taxon>Oscillospiraceae</taxon>
        <taxon>Ruthenibacterium</taxon>
    </lineage>
</organism>
<dbReference type="Proteomes" id="UP001477672">
    <property type="component" value="Unassembled WGS sequence"/>
</dbReference>
<protein>
    <submittedName>
        <fullName evidence="1">Flagellin lysine-N-methylase</fullName>
        <ecNumber evidence="1">2.1.1.-</ecNumber>
    </submittedName>
</protein>
<dbReference type="NCBIfam" id="NF038110">
    <property type="entry name" value="Lys_methyl_FliB"/>
    <property type="match status" value="1"/>
</dbReference>
<keyword evidence="1" id="KW-0966">Cell projection</keyword>
<comment type="caution">
    <text evidence="1">The sequence shown here is derived from an EMBL/GenBank/DDBJ whole genome shotgun (WGS) entry which is preliminary data.</text>
</comment>
<evidence type="ECO:0000313" key="1">
    <source>
        <dbReference type="EMBL" id="MEQ2521807.1"/>
    </source>
</evidence>
<keyword evidence="1" id="KW-0489">Methyltransferase</keyword>
<accession>A0ABV1GJI1</accession>
<keyword evidence="1" id="KW-0282">Flagellum</keyword>
<dbReference type="GO" id="GO:0008168">
    <property type="term" value="F:methyltransferase activity"/>
    <property type="evidence" value="ECO:0007669"/>
    <property type="project" value="UniProtKB-KW"/>
</dbReference>
<keyword evidence="2" id="KW-1185">Reference proteome</keyword>
<keyword evidence="1" id="KW-0808">Transferase</keyword>
<evidence type="ECO:0000313" key="2">
    <source>
        <dbReference type="Proteomes" id="UP001477672"/>
    </source>
</evidence>
<sequence>MILCTPACCTRFACIADRCEDSCCVGWEIAVDSASLARYDSVRGAFAQTLQDSLVRTPQGACFRLRPDGRCALLNDAGLCELYIHLGKDALCQICADHPRFFEWYGPVKEAGLGLCCPEAARLWFAQPLPFSLVRQPLAEPEKPAPLWYEPLERVRACAFSLLQDPERSFPQRLALVTALCGHAQTCVDRDRPEDVDAVLAAYADPAPLLESLAQSVAPADDCRREVVELFRGLSALDPGWTRRLERCPAVPGWDPAAEPWLERFALYLVYRYFLKSCLDGNVLGRGKWMTAACLLLFALSRDGTDPVLLAREWSKNVEYCPANLDRLDLAVQKLSASSLLGMLVSL</sequence>
<gene>
    <name evidence="1" type="primary">fliB</name>
    <name evidence="1" type="ORF">WMO24_15425</name>
</gene>
<dbReference type="EC" id="2.1.1.-" evidence="1"/>
<dbReference type="EMBL" id="JBBMFA010000116">
    <property type="protein sequence ID" value="MEQ2521807.1"/>
    <property type="molecule type" value="Genomic_DNA"/>
</dbReference>
<proteinExistence type="predicted"/>
<dbReference type="GO" id="GO:0032259">
    <property type="term" value="P:methylation"/>
    <property type="evidence" value="ECO:0007669"/>
    <property type="project" value="UniProtKB-KW"/>
</dbReference>
<keyword evidence="1" id="KW-0969">Cilium</keyword>
<dbReference type="RefSeq" id="WP_349217282.1">
    <property type="nucleotide sequence ID" value="NZ_JBBMFA010000116.1"/>
</dbReference>